<dbReference type="Proteomes" id="UP001222027">
    <property type="component" value="Unassembled WGS sequence"/>
</dbReference>
<dbReference type="InterPro" id="IPR040411">
    <property type="entry name" value="At5g23160-like"/>
</dbReference>
<dbReference type="AlphaFoldDB" id="A0AAV8Q065"/>
<keyword evidence="4" id="KW-1185">Reference proteome</keyword>
<gene>
    <name evidence="3" type="ORF">OPV22_030432</name>
</gene>
<reference evidence="3 4" key="1">
    <citation type="submission" date="2022-12" db="EMBL/GenBank/DDBJ databases">
        <title>Chromosome-scale assembly of the Ensete ventricosum genome.</title>
        <authorList>
            <person name="Dussert Y."/>
            <person name="Stocks J."/>
            <person name="Wendawek A."/>
            <person name="Woldeyes F."/>
            <person name="Nichols R.A."/>
            <person name="Borrell J.S."/>
        </authorList>
    </citation>
    <scope>NUCLEOTIDE SEQUENCE [LARGE SCALE GENOMIC DNA]</scope>
    <source>
        <strain evidence="4">cv. Maze</strain>
        <tissue evidence="3">Seeds</tissue>
    </source>
</reference>
<dbReference type="PANTHER" id="PTHR34379">
    <property type="entry name" value="OS07G0553800 PROTEIN"/>
    <property type="match status" value="1"/>
</dbReference>
<comment type="caution">
    <text evidence="3">The sequence shown here is derived from an EMBL/GenBank/DDBJ whole genome shotgun (WGS) entry which is preliminary data.</text>
</comment>
<evidence type="ECO:0000313" key="4">
    <source>
        <dbReference type="Proteomes" id="UP001222027"/>
    </source>
</evidence>
<feature type="region of interest" description="Disordered" evidence="1">
    <location>
        <begin position="25"/>
        <end position="165"/>
    </location>
</feature>
<sequence length="246" mass="27244">MHFEKQSPTGVQRKRRFSSCIPCFLGSPVSDSDESQRPPPDAGSRRRHSAWFSRYRLRKEEEMAETAQLDASARAAADAKVTTAAKDSLPENSSAKDRGDSIEQQEEQALRRRHTNPRSQHTSLPHISPKYNARRAPIPRSIRTKSKGNEPATPEHIPGTSSDDSARAAGLDPFVGVGVMVAILAILVFSGRAAAVVYLCCSLFILHLTRVMSTRPAAHDKIASREVDMDSDEYKKRVILEGLLQR</sequence>
<feature type="compositionally biased region" description="Low complexity" evidence="1">
    <location>
        <begin position="66"/>
        <end position="87"/>
    </location>
</feature>
<keyword evidence="2" id="KW-0472">Membrane</keyword>
<evidence type="ECO:0000256" key="1">
    <source>
        <dbReference type="SAM" id="MobiDB-lite"/>
    </source>
</evidence>
<accession>A0AAV8Q065</accession>
<dbReference type="EMBL" id="JAQQAF010000008">
    <property type="protein sequence ID" value="KAJ8467880.1"/>
    <property type="molecule type" value="Genomic_DNA"/>
</dbReference>
<evidence type="ECO:0000256" key="2">
    <source>
        <dbReference type="SAM" id="Phobius"/>
    </source>
</evidence>
<keyword evidence="2" id="KW-1133">Transmembrane helix</keyword>
<dbReference type="PANTHER" id="PTHR34379:SF6">
    <property type="entry name" value="PROTEIN 3F"/>
    <property type="match status" value="1"/>
</dbReference>
<proteinExistence type="predicted"/>
<name>A0AAV8Q065_ENSVE</name>
<organism evidence="3 4">
    <name type="scientific">Ensete ventricosum</name>
    <name type="common">Abyssinian banana</name>
    <name type="synonym">Musa ensete</name>
    <dbReference type="NCBI Taxonomy" id="4639"/>
    <lineage>
        <taxon>Eukaryota</taxon>
        <taxon>Viridiplantae</taxon>
        <taxon>Streptophyta</taxon>
        <taxon>Embryophyta</taxon>
        <taxon>Tracheophyta</taxon>
        <taxon>Spermatophyta</taxon>
        <taxon>Magnoliopsida</taxon>
        <taxon>Liliopsida</taxon>
        <taxon>Zingiberales</taxon>
        <taxon>Musaceae</taxon>
        <taxon>Ensete</taxon>
    </lineage>
</organism>
<evidence type="ECO:0000313" key="3">
    <source>
        <dbReference type="EMBL" id="KAJ8467880.1"/>
    </source>
</evidence>
<feature type="transmembrane region" description="Helical" evidence="2">
    <location>
        <begin position="174"/>
        <end position="206"/>
    </location>
</feature>
<protein>
    <submittedName>
        <fullName evidence="3">Uncharacterized protein</fullName>
    </submittedName>
</protein>
<keyword evidence="2" id="KW-0812">Transmembrane</keyword>